<name>A0A0C3JN64_PISTI</name>
<dbReference type="GO" id="GO:0016020">
    <property type="term" value="C:membrane"/>
    <property type="evidence" value="ECO:0007669"/>
    <property type="project" value="UniProtKB-SubCell"/>
</dbReference>
<sequence>MALLSFGFAVGPLVGGSVIYLMGTTLSVFTLATDTLLYLFFIILAVPESLTVASARTARSSVSNSVAKFLGVLAILLPRNPVNNENPLEELAFLGYTLWDNCQFPRFDPIRIPTIYTELCPFMRLTPTQTSVGVGQPSSKVTVINSPNVELTLARCTLAFEVLACRIMATTTSGYTFVIGSFSVAFTPTYTSTVSNNTNQEGEEGQGETGRFFGVLSVLQALGTRQQVIGPAISGFVYLRTVALGFPQAIFVVTAIGFMIASVLVPAFTGNPRNSVTQHAEPGENI</sequence>
<dbReference type="GO" id="GO:0022857">
    <property type="term" value="F:transmembrane transporter activity"/>
    <property type="evidence" value="ECO:0007669"/>
    <property type="project" value="TreeGrafter"/>
</dbReference>
<dbReference type="PANTHER" id="PTHR23507:SF1">
    <property type="entry name" value="FI18259P1-RELATED"/>
    <property type="match status" value="1"/>
</dbReference>
<proteinExistence type="predicted"/>
<keyword evidence="2 5" id="KW-0812">Transmembrane</keyword>
<feature type="transmembrane region" description="Helical" evidence="5">
    <location>
        <begin position="26"/>
        <end position="46"/>
    </location>
</feature>
<dbReference type="OrthoDB" id="3026777at2759"/>
<dbReference type="HOGENOM" id="CLU_973579_0_0_1"/>
<evidence type="ECO:0000256" key="4">
    <source>
        <dbReference type="ARBA" id="ARBA00023136"/>
    </source>
</evidence>
<evidence type="ECO:0000256" key="5">
    <source>
        <dbReference type="SAM" id="Phobius"/>
    </source>
</evidence>
<keyword evidence="3 5" id="KW-1133">Transmembrane helix</keyword>
<evidence type="ECO:0000313" key="6">
    <source>
        <dbReference type="EMBL" id="KIO10643.1"/>
    </source>
</evidence>
<protein>
    <submittedName>
        <fullName evidence="6">Uncharacterized protein</fullName>
    </submittedName>
</protein>
<dbReference type="PANTHER" id="PTHR23507">
    <property type="entry name" value="ZGC:174356"/>
    <property type="match status" value="1"/>
</dbReference>
<dbReference type="Proteomes" id="UP000054217">
    <property type="component" value="Unassembled WGS sequence"/>
</dbReference>
<dbReference type="InParanoid" id="A0A0C3JN64"/>
<gene>
    <name evidence="6" type="ORF">M404DRAFT_20894</name>
</gene>
<dbReference type="AlphaFoldDB" id="A0A0C3JN64"/>
<evidence type="ECO:0000313" key="7">
    <source>
        <dbReference type="Proteomes" id="UP000054217"/>
    </source>
</evidence>
<reference evidence="7" key="2">
    <citation type="submission" date="2015-01" db="EMBL/GenBank/DDBJ databases">
        <title>Evolutionary Origins and Diversification of the Mycorrhizal Mutualists.</title>
        <authorList>
            <consortium name="DOE Joint Genome Institute"/>
            <consortium name="Mycorrhizal Genomics Consortium"/>
            <person name="Kohler A."/>
            <person name="Kuo A."/>
            <person name="Nagy L.G."/>
            <person name="Floudas D."/>
            <person name="Copeland A."/>
            <person name="Barry K.W."/>
            <person name="Cichocki N."/>
            <person name="Veneault-Fourrey C."/>
            <person name="LaButti K."/>
            <person name="Lindquist E.A."/>
            <person name="Lipzen A."/>
            <person name="Lundell T."/>
            <person name="Morin E."/>
            <person name="Murat C."/>
            <person name="Riley R."/>
            <person name="Ohm R."/>
            <person name="Sun H."/>
            <person name="Tunlid A."/>
            <person name="Henrissat B."/>
            <person name="Grigoriev I.V."/>
            <person name="Hibbett D.S."/>
            <person name="Martin F."/>
        </authorList>
    </citation>
    <scope>NUCLEOTIDE SEQUENCE [LARGE SCALE GENOMIC DNA]</scope>
    <source>
        <strain evidence="7">Marx 270</strain>
    </source>
</reference>
<dbReference type="EMBL" id="KN831951">
    <property type="protein sequence ID" value="KIO10643.1"/>
    <property type="molecule type" value="Genomic_DNA"/>
</dbReference>
<evidence type="ECO:0000256" key="1">
    <source>
        <dbReference type="ARBA" id="ARBA00004141"/>
    </source>
</evidence>
<evidence type="ECO:0000256" key="3">
    <source>
        <dbReference type="ARBA" id="ARBA00022989"/>
    </source>
</evidence>
<keyword evidence="4 5" id="KW-0472">Membrane</keyword>
<organism evidence="6 7">
    <name type="scientific">Pisolithus tinctorius Marx 270</name>
    <dbReference type="NCBI Taxonomy" id="870435"/>
    <lineage>
        <taxon>Eukaryota</taxon>
        <taxon>Fungi</taxon>
        <taxon>Dikarya</taxon>
        <taxon>Basidiomycota</taxon>
        <taxon>Agaricomycotina</taxon>
        <taxon>Agaricomycetes</taxon>
        <taxon>Agaricomycetidae</taxon>
        <taxon>Boletales</taxon>
        <taxon>Sclerodermatineae</taxon>
        <taxon>Pisolithaceae</taxon>
        <taxon>Pisolithus</taxon>
    </lineage>
</organism>
<reference evidence="6 7" key="1">
    <citation type="submission" date="2014-04" db="EMBL/GenBank/DDBJ databases">
        <authorList>
            <consortium name="DOE Joint Genome Institute"/>
            <person name="Kuo A."/>
            <person name="Kohler A."/>
            <person name="Costa M.D."/>
            <person name="Nagy L.G."/>
            <person name="Floudas D."/>
            <person name="Copeland A."/>
            <person name="Barry K.W."/>
            <person name="Cichocki N."/>
            <person name="Veneault-Fourrey C."/>
            <person name="LaButti K."/>
            <person name="Lindquist E.A."/>
            <person name="Lipzen A."/>
            <person name="Lundell T."/>
            <person name="Morin E."/>
            <person name="Murat C."/>
            <person name="Sun H."/>
            <person name="Tunlid A."/>
            <person name="Henrissat B."/>
            <person name="Grigoriev I.V."/>
            <person name="Hibbett D.S."/>
            <person name="Martin F."/>
            <person name="Nordberg H.P."/>
            <person name="Cantor M.N."/>
            <person name="Hua S.X."/>
        </authorList>
    </citation>
    <scope>NUCLEOTIDE SEQUENCE [LARGE SCALE GENOMIC DNA]</scope>
    <source>
        <strain evidence="6 7">Marx 270</strain>
    </source>
</reference>
<evidence type="ECO:0000256" key="2">
    <source>
        <dbReference type="ARBA" id="ARBA00022692"/>
    </source>
</evidence>
<accession>A0A0C3JN64</accession>
<keyword evidence="7" id="KW-1185">Reference proteome</keyword>
<feature type="transmembrane region" description="Helical" evidence="5">
    <location>
        <begin position="249"/>
        <end position="268"/>
    </location>
</feature>
<comment type="subcellular location">
    <subcellularLocation>
        <location evidence="1">Membrane</location>
        <topology evidence="1">Multi-pass membrane protein</topology>
    </subcellularLocation>
</comment>